<evidence type="ECO:0000313" key="1">
    <source>
        <dbReference type="EMBL" id="GAA0411313.1"/>
    </source>
</evidence>
<dbReference type="RefSeq" id="WP_343865512.1">
    <property type="nucleotide sequence ID" value="NZ_BAAACX010000027.1"/>
</dbReference>
<dbReference type="Gene3D" id="3.10.450.390">
    <property type="entry name" value="Protein of unknown function DUF3889"/>
    <property type="match status" value="1"/>
</dbReference>
<gene>
    <name evidence="1" type="ORF">GCM10008933_46910</name>
</gene>
<sequence length="108" mass="12413">MRLPTRMIRTMVSLVVVGTLCIGMMGAGAAPEYAKWGQIAVKETQQRYQADIIDYLHVGRTYLSANKAEEKFKLWIRTKDGSEFGVYVYLQFNPAHDTEYTIRYERVG</sequence>
<reference evidence="1 2" key="1">
    <citation type="journal article" date="2019" name="Int. J. Syst. Evol. Microbiol.">
        <title>The Global Catalogue of Microorganisms (GCM) 10K type strain sequencing project: providing services to taxonomists for standard genome sequencing and annotation.</title>
        <authorList>
            <consortium name="The Broad Institute Genomics Platform"/>
            <consortium name="The Broad Institute Genome Sequencing Center for Infectious Disease"/>
            <person name="Wu L."/>
            <person name="Ma J."/>
        </authorList>
    </citation>
    <scope>NUCLEOTIDE SEQUENCE [LARGE SCALE GENOMIC DNA]</scope>
    <source>
        <strain evidence="1 2">JCM 12774</strain>
    </source>
</reference>
<dbReference type="EMBL" id="BAAACX010000027">
    <property type="protein sequence ID" value="GAA0411313.1"/>
    <property type="molecule type" value="Genomic_DNA"/>
</dbReference>
<dbReference type="Proteomes" id="UP001500340">
    <property type="component" value="Unassembled WGS sequence"/>
</dbReference>
<dbReference type="InterPro" id="IPR024987">
    <property type="entry name" value="DUF3889"/>
</dbReference>
<dbReference type="Pfam" id="PF13028">
    <property type="entry name" value="DUF3889"/>
    <property type="match status" value="1"/>
</dbReference>
<proteinExistence type="predicted"/>
<keyword evidence="2" id="KW-1185">Reference proteome</keyword>
<name>A0ABN0YUT7_9BACL</name>
<accession>A0ABN0YUT7</accession>
<evidence type="ECO:0000313" key="2">
    <source>
        <dbReference type="Proteomes" id="UP001500340"/>
    </source>
</evidence>
<protein>
    <submittedName>
        <fullName evidence="1">DUF3889 domain-containing protein</fullName>
    </submittedName>
</protein>
<comment type="caution">
    <text evidence="1">The sequence shown here is derived from an EMBL/GenBank/DDBJ whole genome shotgun (WGS) entry which is preliminary data.</text>
</comment>
<organism evidence="1 2">
    <name type="scientific">Paenibacillus motobuensis</name>
    <dbReference type="NCBI Taxonomy" id="295324"/>
    <lineage>
        <taxon>Bacteria</taxon>
        <taxon>Bacillati</taxon>
        <taxon>Bacillota</taxon>
        <taxon>Bacilli</taxon>
        <taxon>Bacillales</taxon>
        <taxon>Paenibacillaceae</taxon>
        <taxon>Paenibacillus</taxon>
    </lineage>
</organism>